<dbReference type="Proteomes" id="UP000256478">
    <property type="component" value="Unassembled WGS sequence"/>
</dbReference>
<dbReference type="AlphaFoldDB" id="A0A3E0TQ71"/>
<name>A0A3E0TQ71_9GAMM</name>
<dbReference type="OrthoDB" id="6292098at2"/>
<gene>
    <name evidence="1" type="ORF">DXX93_08690</name>
</gene>
<dbReference type="EMBL" id="QUOU01000001">
    <property type="protein sequence ID" value="REL26648.1"/>
    <property type="molecule type" value="Genomic_DNA"/>
</dbReference>
<reference evidence="1 2" key="1">
    <citation type="submission" date="2018-08" db="EMBL/GenBank/DDBJ databases">
        <title>Thalassotalea euphylliae genome.</title>
        <authorList>
            <person name="Summers S."/>
            <person name="Rice S.A."/>
            <person name="Freckelton M.L."/>
            <person name="Nedved B.T."/>
            <person name="Hadfield M.G."/>
        </authorList>
    </citation>
    <scope>NUCLEOTIDE SEQUENCE [LARGE SCALE GENOMIC DNA]</scope>
    <source>
        <strain evidence="1 2">H1</strain>
    </source>
</reference>
<proteinExistence type="predicted"/>
<organism evidence="1 2">
    <name type="scientific">Thalassotalea euphylliae</name>
    <dbReference type="NCBI Taxonomy" id="1655234"/>
    <lineage>
        <taxon>Bacteria</taxon>
        <taxon>Pseudomonadati</taxon>
        <taxon>Pseudomonadota</taxon>
        <taxon>Gammaproteobacteria</taxon>
        <taxon>Alteromonadales</taxon>
        <taxon>Colwelliaceae</taxon>
        <taxon>Thalassotalea</taxon>
    </lineage>
</organism>
<evidence type="ECO:0000313" key="2">
    <source>
        <dbReference type="Proteomes" id="UP000256478"/>
    </source>
</evidence>
<comment type="caution">
    <text evidence="1">The sequence shown here is derived from an EMBL/GenBank/DDBJ whole genome shotgun (WGS) entry which is preliminary data.</text>
</comment>
<sequence>MFSPVARAATHQQQVIQLLKQRSKLHRALVYDKSRMATLEQHLLAHVYALCDEEFLQLKPQVSYLVESLKVLSNQSSTGEVIAKYFSDVQEAEHRQAIILVCSLLSNKPSVEMQTHLLDLLLYQQFDLADLVQHFKLNWQVEDLTAARKALLNGSIEPTTSLVSLLFSVSEISDEELSAGYQHNNTDIAVACFVRGLNCTNHRKSANTALFNRFSQTDDTKQKARLLEIAGLSGDPQWLEPCKAFCLEHLEFAFDVLCHFQHVIALPLIIELMSVAHTAEAAYQVWLTLTEYELLMTPQLTDIDNKQQIAGKQRFPNIKQAELYRQHTLSQIKQASHAETGNVVTKSAETNNAKTKRGERLLKGVLFNSDSAAIKLRTYQGLAVQRSLIFAGAINPVLESYQQTLSENAFSQLMTTANVTAGATHAA</sequence>
<accession>A0A3E0TQ71</accession>
<protein>
    <submittedName>
        <fullName evidence="1">Uncharacterized protein</fullName>
    </submittedName>
</protein>
<evidence type="ECO:0000313" key="1">
    <source>
        <dbReference type="EMBL" id="REL26648.1"/>
    </source>
</evidence>
<dbReference type="RefSeq" id="WP_116007760.1">
    <property type="nucleotide sequence ID" value="NZ_QUOU01000001.1"/>
</dbReference>